<dbReference type="GO" id="GO:0004672">
    <property type="term" value="F:protein kinase activity"/>
    <property type="evidence" value="ECO:0007669"/>
    <property type="project" value="InterPro"/>
</dbReference>
<evidence type="ECO:0000313" key="3">
    <source>
        <dbReference type="EMBL" id="GCE21736.1"/>
    </source>
</evidence>
<evidence type="ECO:0000313" key="4">
    <source>
        <dbReference type="Proteomes" id="UP000287188"/>
    </source>
</evidence>
<dbReference type="PROSITE" id="PS00107">
    <property type="entry name" value="PROTEIN_KINASE_ATP"/>
    <property type="match status" value="1"/>
</dbReference>
<name>A0A402ARK1_9CHLR</name>
<dbReference type="EMBL" id="BIFS01000001">
    <property type="protein sequence ID" value="GCE21736.1"/>
    <property type="molecule type" value="Genomic_DNA"/>
</dbReference>
<dbReference type="AlphaFoldDB" id="A0A402ARK1"/>
<keyword evidence="4" id="KW-1185">Reference proteome</keyword>
<dbReference type="SUPFAM" id="SSF56112">
    <property type="entry name" value="Protein kinase-like (PK-like)"/>
    <property type="match status" value="1"/>
</dbReference>
<dbReference type="InterPro" id="IPR017441">
    <property type="entry name" value="Protein_kinase_ATP_BS"/>
</dbReference>
<dbReference type="PROSITE" id="PS50011">
    <property type="entry name" value="PROTEIN_KINASE_DOM"/>
    <property type="match status" value="1"/>
</dbReference>
<feature type="binding site" evidence="1">
    <location>
        <position position="46"/>
    </location>
    <ligand>
        <name>ATP</name>
        <dbReference type="ChEBI" id="CHEBI:30616"/>
    </ligand>
</feature>
<dbReference type="Gene3D" id="3.30.200.20">
    <property type="entry name" value="Phosphorylase Kinase, domain 1"/>
    <property type="match status" value="1"/>
</dbReference>
<keyword evidence="1" id="KW-0547">Nucleotide-binding</keyword>
<dbReference type="RefSeq" id="WP_161977695.1">
    <property type="nucleotide sequence ID" value="NZ_BIFS01000001.1"/>
</dbReference>
<dbReference type="InterPro" id="IPR011009">
    <property type="entry name" value="Kinase-like_dom_sf"/>
</dbReference>
<reference evidence="4" key="1">
    <citation type="submission" date="2018-12" db="EMBL/GenBank/DDBJ databases">
        <title>Tengunoibacter tsumagoiensis gen. nov., sp. nov., Dictyobacter kobayashii sp. nov., D. alpinus sp. nov., and D. joshuensis sp. nov. and description of Dictyobacteraceae fam. nov. within the order Ktedonobacterales isolated from Tengu-no-mugimeshi.</title>
        <authorList>
            <person name="Wang C.M."/>
            <person name="Zheng Y."/>
            <person name="Sakai Y."/>
            <person name="Toyoda A."/>
            <person name="Minakuchi Y."/>
            <person name="Abe K."/>
            <person name="Yokota A."/>
            <person name="Yabe S."/>
        </authorList>
    </citation>
    <scope>NUCLEOTIDE SEQUENCE [LARGE SCALE GENOMIC DNA]</scope>
    <source>
        <strain evidence="4">Uno11</strain>
    </source>
</reference>
<feature type="domain" description="Protein kinase" evidence="2">
    <location>
        <begin position="17"/>
        <end position="99"/>
    </location>
</feature>
<organism evidence="3 4">
    <name type="scientific">Dictyobacter kobayashii</name>
    <dbReference type="NCBI Taxonomy" id="2014872"/>
    <lineage>
        <taxon>Bacteria</taxon>
        <taxon>Bacillati</taxon>
        <taxon>Chloroflexota</taxon>
        <taxon>Ktedonobacteria</taxon>
        <taxon>Ktedonobacterales</taxon>
        <taxon>Dictyobacteraceae</taxon>
        <taxon>Dictyobacter</taxon>
    </lineage>
</organism>
<proteinExistence type="predicted"/>
<protein>
    <recommendedName>
        <fullName evidence="2">Protein kinase domain-containing protein</fullName>
    </recommendedName>
</protein>
<sequence>MKLWRYGIPLERLGQRYRLDGVLGSGGMADVCLAWDEREMREVAVKVIKPQELEQRTVDRFLKEAAQVARWQHPNVVRIYGGLAWSCWMGRRGRLCLIL</sequence>
<evidence type="ECO:0000259" key="2">
    <source>
        <dbReference type="PROSITE" id="PS50011"/>
    </source>
</evidence>
<gene>
    <name evidence="3" type="ORF">KDK_55360</name>
</gene>
<dbReference type="Pfam" id="PF00069">
    <property type="entry name" value="Pkinase"/>
    <property type="match status" value="1"/>
</dbReference>
<dbReference type="InterPro" id="IPR000719">
    <property type="entry name" value="Prot_kinase_dom"/>
</dbReference>
<keyword evidence="1" id="KW-0067">ATP-binding</keyword>
<accession>A0A402ARK1</accession>
<dbReference type="Proteomes" id="UP000287188">
    <property type="component" value="Unassembled WGS sequence"/>
</dbReference>
<comment type="caution">
    <text evidence="3">The sequence shown here is derived from an EMBL/GenBank/DDBJ whole genome shotgun (WGS) entry which is preliminary data.</text>
</comment>
<dbReference type="GO" id="GO:0005524">
    <property type="term" value="F:ATP binding"/>
    <property type="evidence" value="ECO:0007669"/>
    <property type="project" value="UniProtKB-UniRule"/>
</dbReference>
<evidence type="ECO:0000256" key="1">
    <source>
        <dbReference type="PROSITE-ProRule" id="PRU10141"/>
    </source>
</evidence>